<evidence type="ECO:0000313" key="2">
    <source>
        <dbReference type="Proteomes" id="UP000019116"/>
    </source>
</evidence>
<dbReference type="OMA" id="MAWIISV"/>
<dbReference type="PANTHER" id="PTHR32153">
    <property type="entry name" value="OJ000223_09.16 PROTEIN"/>
    <property type="match status" value="1"/>
</dbReference>
<dbReference type="Gramene" id="TraesCS1A03G1032300.1">
    <property type="protein sequence ID" value="TraesCS1A03G1032300.1.CDS"/>
    <property type="gene ID" value="TraesCS1A03G1032300"/>
</dbReference>
<name>A0A3B5Y8B2_WHEAT</name>
<dbReference type="Gramene" id="TraesCS1A02G424700.1">
    <property type="protein sequence ID" value="TraesCS1A02G424700.1"/>
    <property type="gene ID" value="TraesCS1A02G424700"/>
</dbReference>
<accession>A0A3B5Y8B2</accession>
<proteinExistence type="predicted"/>
<sequence>MERDQPCLDIKDDGRTRVMNCGDADGGGDRISSLPDDVLLDILQCPDLRTAVRASAVERRWRRLPCMLPDLDMDIATLVPHRRSWFSVDCVMATYTKSIMWFLLPTRHRTSLRLAFYLVEVDPCLLSIGDAITATTTDRLELTLRTAYDVEFGEYDRHLASFLAAFPTAFARLTNITLHEFVFATSSEITGLLDACHGLELLSLTSCRCLDSFVEKLEIDAPNSSLLALELHDCFFHGVELTRLPKLDRLLCDDLTLVQSMRFSSVPLLRAISLSAQHLQCYIHNPALLSPAFNNLTDVSLCYIDILNMAWIISVLDAAPFLSNLSRWVKLASHASSGKMFFRLAMLKNAPGPLWYLYIVVMRFLVSTLIDALTQI</sequence>
<keyword evidence="2" id="KW-1185">Reference proteome</keyword>
<reference evidence="1" key="1">
    <citation type="submission" date="2018-08" db="EMBL/GenBank/DDBJ databases">
        <authorList>
            <person name="Rossello M."/>
        </authorList>
    </citation>
    <scope>NUCLEOTIDE SEQUENCE [LARGE SCALE GENOMIC DNA]</scope>
    <source>
        <strain evidence="1">cv. Chinese Spring</strain>
    </source>
</reference>
<dbReference type="SUPFAM" id="SSF52047">
    <property type="entry name" value="RNI-like"/>
    <property type="match status" value="1"/>
</dbReference>
<dbReference type="AlphaFoldDB" id="A0A3B5Y8B2"/>
<dbReference type="OrthoDB" id="612216at2759"/>
<dbReference type="EnsemblPlants" id="TraesCS1A02G424700.1">
    <property type="protein sequence ID" value="TraesCS1A02G424700.1"/>
    <property type="gene ID" value="TraesCS1A02G424700"/>
</dbReference>
<dbReference type="STRING" id="4565.A0A3B5Y8B2"/>
<evidence type="ECO:0000313" key="1">
    <source>
        <dbReference type="EnsemblPlants" id="TraesCS1A02G424700.1"/>
    </source>
</evidence>
<dbReference type="SUPFAM" id="SSF81383">
    <property type="entry name" value="F-box domain"/>
    <property type="match status" value="1"/>
</dbReference>
<dbReference type="Gramene" id="TraesROB_scaffold_089653_01G000100.1">
    <property type="protein sequence ID" value="TraesROB_scaffold_089653_01G000100.1"/>
    <property type="gene ID" value="TraesROB_scaffold_089653_01G000100"/>
</dbReference>
<organism evidence="1">
    <name type="scientific">Triticum aestivum</name>
    <name type="common">Wheat</name>
    <dbReference type="NCBI Taxonomy" id="4565"/>
    <lineage>
        <taxon>Eukaryota</taxon>
        <taxon>Viridiplantae</taxon>
        <taxon>Streptophyta</taxon>
        <taxon>Embryophyta</taxon>
        <taxon>Tracheophyta</taxon>
        <taxon>Spermatophyta</taxon>
        <taxon>Magnoliopsida</taxon>
        <taxon>Liliopsida</taxon>
        <taxon>Poales</taxon>
        <taxon>Poaceae</taxon>
        <taxon>BOP clade</taxon>
        <taxon>Pooideae</taxon>
        <taxon>Triticodae</taxon>
        <taxon>Triticeae</taxon>
        <taxon>Triticinae</taxon>
        <taxon>Triticum</taxon>
    </lineage>
</organism>
<dbReference type="InterPro" id="IPR044997">
    <property type="entry name" value="F-box_plant"/>
</dbReference>
<protein>
    <recommendedName>
        <fullName evidence="3">F-box domain-containing protein</fullName>
    </recommendedName>
</protein>
<dbReference type="InterPro" id="IPR036047">
    <property type="entry name" value="F-box-like_dom_sf"/>
</dbReference>
<evidence type="ECO:0008006" key="3">
    <source>
        <dbReference type="Google" id="ProtNLM"/>
    </source>
</evidence>
<reference evidence="1" key="2">
    <citation type="submission" date="2018-10" db="UniProtKB">
        <authorList>
            <consortium name="EnsemblPlants"/>
        </authorList>
    </citation>
    <scope>IDENTIFICATION</scope>
</reference>
<dbReference type="Gene3D" id="1.20.1280.50">
    <property type="match status" value="1"/>
</dbReference>
<dbReference type="Proteomes" id="UP000019116">
    <property type="component" value="Chromosome 1A"/>
</dbReference>